<feature type="domain" description="Core" evidence="1">
    <location>
        <begin position="1"/>
        <end position="88"/>
    </location>
</feature>
<dbReference type="InterPro" id="IPR000361">
    <property type="entry name" value="ATAP_core_dom"/>
</dbReference>
<dbReference type="AlphaFoldDB" id="A0A554A003"/>
<sequence length="102" mass="11757">MYLTLSQSVIDLYKKEMELTLGESVRLFVRVGGVGSGGFSVGIMRDNPTDKAYIIDAESITFFVEEDDFWYLDGMTIDYNSDLDRVEFLQPRFVDAFYPEEQ</sequence>
<dbReference type="RefSeq" id="WP_143848251.1">
    <property type="nucleotide sequence ID" value="NZ_VLXZ01000004.1"/>
</dbReference>
<dbReference type="InterPro" id="IPR035903">
    <property type="entry name" value="HesB-like_dom_sf"/>
</dbReference>
<dbReference type="SUPFAM" id="SSF89360">
    <property type="entry name" value="HesB-like domain"/>
    <property type="match status" value="1"/>
</dbReference>
<dbReference type="OrthoDB" id="1645729at2"/>
<evidence type="ECO:0000259" key="1">
    <source>
        <dbReference type="Pfam" id="PF01521"/>
    </source>
</evidence>
<name>A0A554A003_9BACI</name>
<protein>
    <recommendedName>
        <fullName evidence="1">Core domain-containing protein</fullName>
    </recommendedName>
</protein>
<dbReference type="Proteomes" id="UP000318521">
    <property type="component" value="Unassembled WGS sequence"/>
</dbReference>
<dbReference type="Gene3D" id="2.60.300.12">
    <property type="entry name" value="HesB-like domain"/>
    <property type="match status" value="1"/>
</dbReference>
<keyword evidence="3" id="KW-1185">Reference proteome</keyword>
<comment type="caution">
    <text evidence="2">The sequence shown here is derived from an EMBL/GenBank/DDBJ whole genome shotgun (WGS) entry which is preliminary data.</text>
</comment>
<dbReference type="Pfam" id="PF01521">
    <property type="entry name" value="Fe-S_biosyn"/>
    <property type="match status" value="1"/>
</dbReference>
<gene>
    <name evidence="2" type="ORF">FN960_08360</name>
</gene>
<organism evidence="2 3">
    <name type="scientific">Alkalicoccobacillus porphyridii</name>
    <dbReference type="NCBI Taxonomy" id="2597270"/>
    <lineage>
        <taxon>Bacteria</taxon>
        <taxon>Bacillati</taxon>
        <taxon>Bacillota</taxon>
        <taxon>Bacilli</taxon>
        <taxon>Bacillales</taxon>
        <taxon>Bacillaceae</taxon>
        <taxon>Alkalicoccobacillus</taxon>
    </lineage>
</organism>
<reference evidence="2 3" key="1">
    <citation type="submission" date="2019-07" db="EMBL/GenBank/DDBJ databases">
        <authorList>
            <person name="Park Y.J."/>
            <person name="Jeong S.E."/>
            <person name="Jung H.S."/>
        </authorList>
    </citation>
    <scope>NUCLEOTIDE SEQUENCE [LARGE SCALE GENOMIC DNA]</scope>
    <source>
        <strain evidence="3">P16(2019)</strain>
    </source>
</reference>
<accession>A0A554A003</accession>
<evidence type="ECO:0000313" key="3">
    <source>
        <dbReference type="Proteomes" id="UP000318521"/>
    </source>
</evidence>
<dbReference type="EMBL" id="VLXZ01000004">
    <property type="protein sequence ID" value="TSB47021.1"/>
    <property type="molecule type" value="Genomic_DNA"/>
</dbReference>
<evidence type="ECO:0000313" key="2">
    <source>
        <dbReference type="EMBL" id="TSB47021.1"/>
    </source>
</evidence>
<proteinExistence type="predicted"/>